<name>A0A0C9N851_SPHPI</name>
<dbReference type="CDD" id="cd04301">
    <property type="entry name" value="NAT_SF"/>
    <property type="match status" value="1"/>
</dbReference>
<evidence type="ECO:0000313" key="3">
    <source>
        <dbReference type="Proteomes" id="UP000032025"/>
    </source>
</evidence>
<dbReference type="Gene3D" id="3.40.630.30">
    <property type="match status" value="1"/>
</dbReference>
<dbReference type="GO" id="GO:0016747">
    <property type="term" value="F:acyltransferase activity, transferring groups other than amino-acyl groups"/>
    <property type="evidence" value="ECO:0007669"/>
    <property type="project" value="InterPro"/>
</dbReference>
<feature type="domain" description="N-acetyltransferase" evidence="1">
    <location>
        <begin position="7"/>
        <end position="141"/>
    </location>
</feature>
<proteinExistence type="predicted"/>
<comment type="caution">
    <text evidence="2">The sequence shown here is derived from an EMBL/GenBank/DDBJ whole genome shotgun (WGS) entry which is preliminary data.</text>
</comment>
<dbReference type="RefSeq" id="WP_007405379.1">
    <property type="nucleotide sequence ID" value="NZ_BBJS01000007.1"/>
</dbReference>
<organism evidence="2 3">
    <name type="scientific">Sphingomonas paucimobilis NBRC 13935</name>
    <dbReference type="NCBI Taxonomy" id="1219050"/>
    <lineage>
        <taxon>Bacteria</taxon>
        <taxon>Pseudomonadati</taxon>
        <taxon>Pseudomonadota</taxon>
        <taxon>Alphaproteobacteria</taxon>
        <taxon>Sphingomonadales</taxon>
        <taxon>Sphingomonadaceae</taxon>
        <taxon>Sphingomonas</taxon>
    </lineage>
</organism>
<protein>
    <submittedName>
        <fullName evidence="2">DNA, contig: SP607</fullName>
    </submittedName>
</protein>
<dbReference type="Proteomes" id="UP000032025">
    <property type="component" value="Unassembled WGS sequence"/>
</dbReference>
<dbReference type="EMBL" id="BBJS01000007">
    <property type="protein sequence ID" value="GAN12267.1"/>
    <property type="molecule type" value="Genomic_DNA"/>
</dbReference>
<dbReference type="PANTHER" id="PTHR43233:SF1">
    <property type="entry name" value="FAMILY N-ACETYLTRANSFERASE, PUTATIVE (AFU_ORTHOLOGUE AFUA_6G03350)-RELATED"/>
    <property type="match status" value="1"/>
</dbReference>
<dbReference type="PANTHER" id="PTHR43233">
    <property type="entry name" value="FAMILY N-ACETYLTRANSFERASE, PUTATIVE (AFU_ORTHOLOGUE AFUA_6G03350)-RELATED"/>
    <property type="match status" value="1"/>
</dbReference>
<evidence type="ECO:0000259" key="1">
    <source>
        <dbReference type="PROSITE" id="PS51186"/>
    </source>
</evidence>
<dbReference type="InterPro" id="IPR016181">
    <property type="entry name" value="Acyl_CoA_acyltransferase"/>
</dbReference>
<sequence length="141" mass="14853">MELADGYSLHRGTPDVADYRRLRDICGLTPRSAAAAEAGLPNTVFGVVIHHDGRAVGMGRVVGDGALMLQIVDIAVDPDHQGRGLGKAVMRALMDHIAATMPAEAYVSLIADGEAHKLYAGFGFAPVGPYAMGMALWVNKP</sequence>
<dbReference type="GeneID" id="78526559"/>
<keyword evidence="3" id="KW-1185">Reference proteome</keyword>
<evidence type="ECO:0000313" key="2">
    <source>
        <dbReference type="EMBL" id="GAN12267.1"/>
    </source>
</evidence>
<dbReference type="Pfam" id="PF13508">
    <property type="entry name" value="Acetyltransf_7"/>
    <property type="match status" value="1"/>
</dbReference>
<dbReference type="SUPFAM" id="SSF55729">
    <property type="entry name" value="Acyl-CoA N-acyltransferases (Nat)"/>
    <property type="match status" value="1"/>
</dbReference>
<dbReference type="AlphaFoldDB" id="A0A0C9N851"/>
<gene>
    <name evidence="2" type="ORF">SP6_07_00530</name>
</gene>
<accession>A0A0C9N851</accession>
<dbReference type="PROSITE" id="PS51186">
    <property type="entry name" value="GNAT"/>
    <property type="match status" value="1"/>
</dbReference>
<dbReference type="InterPro" id="IPR000182">
    <property type="entry name" value="GNAT_dom"/>
</dbReference>
<reference evidence="2 3" key="1">
    <citation type="submission" date="2014-08" db="EMBL/GenBank/DDBJ databases">
        <title>Whole genome shotgun sequence of Sphingomonas paucimobilis NBRC 13935.</title>
        <authorList>
            <person name="Hosoyama A."/>
            <person name="Hashimoto M."/>
            <person name="Hosoyama Y."/>
            <person name="Noguchi M."/>
            <person name="Uohara A."/>
            <person name="Ohji S."/>
            <person name="Katano-Makiyama Y."/>
            <person name="Ichikawa N."/>
            <person name="Kimura A."/>
            <person name="Yamazoe A."/>
            <person name="Fujita N."/>
        </authorList>
    </citation>
    <scope>NUCLEOTIDE SEQUENCE [LARGE SCALE GENOMIC DNA]</scope>
    <source>
        <strain evidence="2 3">NBRC 13935</strain>
    </source>
</reference>
<dbReference type="InterPro" id="IPR053144">
    <property type="entry name" value="Acetyltransferase_Butenolide"/>
</dbReference>